<dbReference type="PIRSF" id="PIRSF004764">
    <property type="entry name" value="YmfJ"/>
    <property type="match status" value="1"/>
</dbReference>
<evidence type="ECO:0000313" key="2">
    <source>
        <dbReference type="Proteomes" id="UP000621492"/>
    </source>
</evidence>
<dbReference type="Proteomes" id="UP000621492">
    <property type="component" value="Unassembled WGS sequence"/>
</dbReference>
<protein>
    <recommendedName>
        <fullName evidence="3">DUF3243 domain-containing protein</fullName>
    </recommendedName>
</protein>
<gene>
    <name evidence="1" type="ORF">GCM10011409_05200</name>
</gene>
<reference evidence="1" key="2">
    <citation type="submission" date="2020-09" db="EMBL/GenBank/DDBJ databases">
        <authorList>
            <person name="Sun Q."/>
            <person name="Zhou Y."/>
        </authorList>
    </citation>
    <scope>NUCLEOTIDE SEQUENCE</scope>
    <source>
        <strain evidence="1">CGMCC 1.15454</strain>
    </source>
</reference>
<dbReference type="EMBL" id="BMJD01000002">
    <property type="protein sequence ID" value="GGB30853.1"/>
    <property type="molecule type" value="Genomic_DNA"/>
</dbReference>
<dbReference type="Pfam" id="PF11588">
    <property type="entry name" value="DUF3243"/>
    <property type="match status" value="1"/>
</dbReference>
<dbReference type="AlphaFoldDB" id="A0A9W5TUN1"/>
<evidence type="ECO:0008006" key="3">
    <source>
        <dbReference type="Google" id="ProtNLM"/>
    </source>
</evidence>
<dbReference type="InterPro" id="IPR024702">
    <property type="entry name" value="Uncharacterised_YmfJ"/>
</dbReference>
<dbReference type="InterPro" id="IPR021637">
    <property type="entry name" value="DUF3243"/>
</dbReference>
<name>A0A9W5TUN1_9BACI</name>
<sequence>MSVLDNFDTWKDFLANRMQQAEQQGMSQQTISNLAYEVGDYLAKRVDAKNDEEAVLLELWNAASTEERQAIASSMVKLVQNEGNAK</sequence>
<dbReference type="RefSeq" id="WP_155554356.1">
    <property type="nucleotide sequence ID" value="NZ_BMJD01000002.1"/>
</dbReference>
<dbReference type="InterPro" id="IPR038292">
    <property type="entry name" value="YmfJ/YflH_sf"/>
</dbReference>
<comment type="caution">
    <text evidence="1">The sequence shown here is derived from an EMBL/GenBank/DDBJ whole genome shotgun (WGS) entry which is preliminary data.</text>
</comment>
<accession>A0A9W5TUN1</accession>
<organism evidence="1 2">
    <name type="scientific">Lentibacillus populi</name>
    <dbReference type="NCBI Taxonomy" id="1827502"/>
    <lineage>
        <taxon>Bacteria</taxon>
        <taxon>Bacillati</taxon>
        <taxon>Bacillota</taxon>
        <taxon>Bacilli</taxon>
        <taxon>Bacillales</taxon>
        <taxon>Bacillaceae</taxon>
        <taxon>Lentibacillus</taxon>
    </lineage>
</organism>
<dbReference type="Gene3D" id="1.10.760.20">
    <property type="entry name" value="Protein of unknown function DUF3243"/>
    <property type="match status" value="1"/>
</dbReference>
<evidence type="ECO:0000313" key="1">
    <source>
        <dbReference type="EMBL" id="GGB30853.1"/>
    </source>
</evidence>
<reference evidence="1" key="1">
    <citation type="journal article" date="2014" name="Int. J. Syst. Evol. Microbiol.">
        <title>Complete genome sequence of Corynebacterium casei LMG S-19264T (=DSM 44701T), isolated from a smear-ripened cheese.</title>
        <authorList>
            <consortium name="US DOE Joint Genome Institute (JGI-PGF)"/>
            <person name="Walter F."/>
            <person name="Albersmeier A."/>
            <person name="Kalinowski J."/>
            <person name="Ruckert C."/>
        </authorList>
    </citation>
    <scope>NUCLEOTIDE SEQUENCE</scope>
    <source>
        <strain evidence="1">CGMCC 1.15454</strain>
    </source>
</reference>
<proteinExistence type="predicted"/>
<keyword evidence="2" id="KW-1185">Reference proteome</keyword>